<dbReference type="Gene3D" id="3.10.450.160">
    <property type="entry name" value="inner membrane protein cigr"/>
    <property type="match status" value="1"/>
</dbReference>
<protein>
    <recommendedName>
        <fullName evidence="5">Integral membrane-like protein</fullName>
    </recommendedName>
</protein>
<comment type="caution">
    <text evidence="3">The sequence shown here is derived from an EMBL/GenBank/DDBJ whole genome shotgun (WGS) entry which is preliminary data.</text>
</comment>
<proteinExistence type="predicted"/>
<reference evidence="3 4" key="1">
    <citation type="submission" date="2018-03" db="EMBL/GenBank/DDBJ databases">
        <title>The draft genome of Mesorhizobium sp. 6GN-30.</title>
        <authorList>
            <person name="Liu L."/>
            <person name="Li L."/>
            <person name="Wang T."/>
            <person name="Zhang X."/>
            <person name="Liang L."/>
        </authorList>
    </citation>
    <scope>NUCLEOTIDE SEQUENCE [LARGE SCALE GENOMIC DNA]</scope>
    <source>
        <strain evidence="3 4">6GN30</strain>
    </source>
</reference>
<feature type="compositionally biased region" description="Basic and acidic residues" evidence="1">
    <location>
        <begin position="40"/>
        <end position="51"/>
    </location>
</feature>
<organism evidence="3 4">
    <name type="scientific">Kumtagia ephedrae</name>
    <dbReference type="NCBI Taxonomy" id="2116701"/>
    <lineage>
        <taxon>Bacteria</taxon>
        <taxon>Pseudomonadati</taxon>
        <taxon>Pseudomonadota</taxon>
        <taxon>Alphaproteobacteria</taxon>
        <taxon>Hyphomicrobiales</taxon>
        <taxon>Phyllobacteriaceae</taxon>
        <taxon>Kumtagia</taxon>
    </lineage>
</organism>
<dbReference type="Proteomes" id="UP000241229">
    <property type="component" value="Unassembled WGS sequence"/>
</dbReference>
<dbReference type="EMBL" id="PXYK01000009">
    <property type="protein sequence ID" value="PSJ60504.1"/>
    <property type="molecule type" value="Genomic_DNA"/>
</dbReference>
<evidence type="ECO:0000256" key="2">
    <source>
        <dbReference type="SAM" id="SignalP"/>
    </source>
</evidence>
<keyword evidence="4" id="KW-1185">Reference proteome</keyword>
<feature type="region of interest" description="Disordered" evidence="1">
    <location>
        <begin position="22"/>
        <end position="51"/>
    </location>
</feature>
<evidence type="ECO:0000256" key="1">
    <source>
        <dbReference type="SAM" id="MobiDB-lite"/>
    </source>
</evidence>
<feature type="signal peptide" evidence="2">
    <location>
        <begin position="1"/>
        <end position="21"/>
    </location>
</feature>
<evidence type="ECO:0008006" key="5">
    <source>
        <dbReference type="Google" id="ProtNLM"/>
    </source>
</evidence>
<dbReference type="RefSeq" id="WP_106772230.1">
    <property type="nucleotide sequence ID" value="NZ_PXYK01000009.1"/>
</dbReference>
<feature type="chain" id="PRO_5015189384" description="Integral membrane-like protein" evidence="2">
    <location>
        <begin position="22"/>
        <end position="133"/>
    </location>
</feature>
<dbReference type="AlphaFoldDB" id="A0A2P7SDC6"/>
<keyword evidence="2" id="KW-0732">Signal</keyword>
<feature type="compositionally biased region" description="Basic and acidic residues" evidence="1">
    <location>
        <begin position="22"/>
        <end position="33"/>
    </location>
</feature>
<dbReference type="Pfam" id="PF11776">
    <property type="entry name" value="RcnB"/>
    <property type="match status" value="1"/>
</dbReference>
<gene>
    <name evidence="3" type="ORF">C7I84_11020</name>
</gene>
<name>A0A2P7SDC6_9HYPH</name>
<dbReference type="OrthoDB" id="9808839at2"/>
<accession>A0A2P7SDC6</accession>
<evidence type="ECO:0000313" key="4">
    <source>
        <dbReference type="Proteomes" id="UP000241229"/>
    </source>
</evidence>
<evidence type="ECO:0000313" key="3">
    <source>
        <dbReference type="EMBL" id="PSJ60504.1"/>
    </source>
</evidence>
<sequence>MKRLILSALALSMLAVPAAQAAERHGSREEYRKVQKYHAPKHDSRHFDRRDSRHVERKEVIRRGDKVVVRKVERHRWVKGHRVPEWQRKHVVRDYGRYGLHRPGPGQRWVKVDNDYLLIGITSGIIAGLIAGR</sequence>
<dbReference type="InterPro" id="IPR024572">
    <property type="entry name" value="RcnB"/>
</dbReference>